<accession>A0A3P7TXQ5</accession>
<gene>
    <name evidence="1" type="ORF">HPBE_LOCUS2619</name>
</gene>
<evidence type="ECO:0000313" key="2">
    <source>
        <dbReference type="Proteomes" id="UP000050761"/>
    </source>
</evidence>
<accession>A0A183F8X6</accession>
<protein>
    <submittedName>
        <fullName evidence="3">Focal_AT domain-containing protein</fullName>
    </submittedName>
</protein>
<organism evidence="2 3">
    <name type="scientific">Heligmosomoides polygyrus</name>
    <name type="common">Parasitic roundworm</name>
    <dbReference type="NCBI Taxonomy" id="6339"/>
    <lineage>
        <taxon>Eukaryota</taxon>
        <taxon>Metazoa</taxon>
        <taxon>Ecdysozoa</taxon>
        <taxon>Nematoda</taxon>
        <taxon>Chromadorea</taxon>
        <taxon>Rhabditida</taxon>
        <taxon>Rhabditina</taxon>
        <taxon>Rhabditomorpha</taxon>
        <taxon>Strongyloidea</taxon>
        <taxon>Heligmosomidae</taxon>
        <taxon>Heligmosomoides</taxon>
    </lineage>
</organism>
<keyword evidence="2" id="KW-1185">Reference proteome</keyword>
<dbReference type="AlphaFoldDB" id="A0A183F8X6"/>
<sequence>MDSTPRRSLSVPAIKRKHVEFASPDGQDKIAKLLDRAGEEIPTYAKVMMECLLETMKQMSEIHQWCVNVAEENTKLKLEIVQLKQLAESRDSSIGTSRCTSEPPASQNIFSSAISNAPDMCPCHEMERKRSIVVIGVPELSSFSSVDRASYDLAQVNSILAHLNIECLPCSVYRMGRPKSTGSCLLKVVLPSSKHRDFAALALFLP</sequence>
<reference evidence="3" key="2">
    <citation type="submission" date="2019-09" db="UniProtKB">
        <authorList>
            <consortium name="WormBaseParasite"/>
        </authorList>
    </citation>
    <scope>IDENTIFICATION</scope>
</reference>
<dbReference type="Proteomes" id="UP000050761">
    <property type="component" value="Unassembled WGS sequence"/>
</dbReference>
<dbReference type="EMBL" id="UZAH01004320">
    <property type="protein sequence ID" value="VDO26756.1"/>
    <property type="molecule type" value="Genomic_DNA"/>
</dbReference>
<name>A0A183F8X6_HELPZ</name>
<evidence type="ECO:0000313" key="1">
    <source>
        <dbReference type="EMBL" id="VDO26756.1"/>
    </source>
</evidence>
<reference evidence="1 2" key="1">
    <citation type="submission" date="2018-11" db="EMBL/GenBank/DDBJ databases">
        <authorList>
            <consortium name="Pathogen Informatics"/>
        </authorList>
    </citation>
    <scope>NUCLEOTIDE SEQUENCE [LARGE SCALE GENOMIC DNA]</scope>
</reference>
<dbReference type="OrthoDB" id="5872625at2759"/>
<proteinExistence type="predicted"/>
<dbReference type="WBParaSite" id="HPBE_0000261801-mRNA-1">
    <property type="protein sequence ID" value="HPBE_0000261801-mRNA-1"/>
    <property type="gene ID" value="HPBE_0000261801"/>
</dbReference>
<evidence type="ECO:0000313" key="3">
    <source>
        <dbReference type="WBParaSite" id="HPBE_0000261801-mRNA-1"/>
    </source>
</evidence>